<accession>A0A2G9TZC1</accession>
<dbReference type="PANTHER" id="PTHR33936:SF24">
    <property type="entry name" value="C2H2-TYPE DOMAIN-CONTAINING PROTEIN"/>
    <property type="match status" value="1"/>
</dbReference>
<dbReference type="PROSITE" id="PS00028">
    <property type="entry name" value="ZINC_FINGER_C2H2_1"/>
    <property type="match status" value="3"/>
</dbReference>
<name>A0A2G9TZC1_TELCI</name>
<dbReference type="Pfam" id="PF13894">
    <property type="entry name" value="zf-C2H2_4"/>
    <property type="match status" value="1"/>
</dbReference>
<evidence type="ECO:0000313" key="4">
    <source>
        <dbReference type="Proteomes" id="UP000230423"/>
    </source>
</evidence>
<gene>
    <name evidence="3" type="ORF">TELCIR_15858</name>
</gene>
<dbReference type="SUPFAM" id="SSF57667">
    <property type="entry name" value="beta-beta-alpha zinc fingers"/>
    <property type="match status" value="1"/>
</dbReference>
<dbReference type="AlphaFoldDB" id="A0A2G9TZC1"/>
<keyword evidence="1" id="KW-0862">Zinc</keyword>
<evidence type="ECO:0000313" key="3">
    <source>
        <dbReference type="EMBL" id="PIO62580.1"/>
    </source>
</evidence>
<proteinExistence type="predicted"/>
<dbReference type="GO" id="GO:0008270">
    <property type="term" value="F:zinc ion binding"/>
    <property type="evidence" value="ECO:0007669"/>
    <property type="project" value="UniProtKB-KW"/>
</dbReference>
<dbReference type="PANTHER" id="PTHR33936">
    <property type="entry name" value="PROTEIN CBG17840"/>
    <property type="match status" value="1"/>
</dbReference>
<sequence length="462" mass="52649">MVPEVLNTPEMAIECAISNPRIVNVSEMFAQPSIQALQQTNPVLYKTLEVFAYGTLKDLPEEVSTEDVISQPGNVASIEDLVDSADIRLAVNLNICPECHKDAGRHLYDHLFTVHGYSKYDVEKAKKQKRRWKLFSTASPSYICNVCSHPYKTKRALLQHRKEKEHFSDDGETLQLILCPLCDDQVQDQEELMNHVSHEHAAFLKANFGLEKPNFEHQQPGMNFGHVLCPECGKSFKREHIGEHSIFVHKYTNRERQVLLLHLGIELTTPVPELSFKCEHCSKNFERKQELSAHLVNQHSDKDPSTSSSGDSFPCGFDGCNSSFSCNEDLATHCARIHSKESGQQFKLINTSFESKKDFLNWKFDVEKKSGASFRFRCTGRFQTAEYACAKTFISSSEQESSPKRAKVPEQFCTAFIKSLQQPIRHIHVLSVVKGLCLSRIWSFIRKKYMMGPQKTSKILKK</sequence>
<dbReference type="EMBL" id="KZ351928">
    <property type="protein sequence ID" value="PIO62580.1"/>
    <property type="molecule type" value="Genomic_DNA"/>
</dbReference>
<feature type="domain" description="C2H2-type" evidence="2">
    <location>
        <begin position="276"/>
        <end position="304"/>
    </location>
</feature>
<feature type="domain" description="C2H2-type" evidence="2">
    <location>
        <begin position="313"/>
        <end position="343"/>
    </location>
</feature>
<evidence type="ECO:0000256" key="1">
    <source>
        <dbReference type="PROSITE-ProRule" id="PRU00042"/>
    </source>
</evidence>
<dbReference type="Gene3D" id="3.30.160.60">
    <property type="entry name" value="Classic Zinc Finger"/>
    <property type="match status" value="3"/>
</dbReference>
<feature type="domain" description="C2H2-type" evidence="2">
    <location>
        <begin position="142"/>
        <end position="171"/>
    </location>
</feature>
<keyword evidence="1" id="KW-0863">Zinc-finger</keyword>
<keyword evidence="4" id="KW-1185">Reference proteome</keyword>
<reference evidence="3 4" key="1">
    <citation type="submission" date="2015-09" db="EMBL/GenBank/DDBJ databases">
        <title>Draft genome of the parasitic nematode Teladorsagia circumcincta isolate WARC Sus (inbred).</title>
        <authorList>
            <person name="Mitreva M."/>
        </authorList>
    </citation>
    <scope>NUCLEOTIDE SEQUENCE [LARGE SCALE GENOMIC DNA]</scope>
    <source>
        <strain evidence="3 4">S</strain>
    </source>
</reference>
<dbReference type="InterPro" id="IPR013087">
    <property type="entry name" value="Znf_C2H2_type"/>
</dbReference>
<dbReference type="SMART" id="SM00355">
    <property type="entry name" value="ZnF_C2H2"/>
    <property type="match status" value="6"/>
</dbReference>
<dbReference type="InterPro" id="IPR036236">
    <property type="entry name" value="Znf_C2H2_sf"/>
</dbReference>
<dbReference type="OrthoDB" id="5851006at2759"/>
<evidence type="ECO:0000259" key="2">
    <source>
        <dbReference type="PROSITE" id="PS50157"/>
    </source>
</evidence>
<dbReference type="Proteomes" id="UP000230423">
    <property type="component" value="Unassembled WGS sequence"/>
</dbReference>
<dbReference type="PROSITE" id="PS50157">
    <property type="entry name" value="ZINC_FINGER_C2H2_2"/>
    <property type="match status" value="3"/>
</dbReference>
<protein>
    <submittedName>
        <fullName evidence="3">Zinc finger, C2H2 type</fullName>
    </submittedName>
</protein>
<organism evidence="3 4">
    <name type="scientific">Teladorsagia circumcincta</name>
    <name type="common">Brown stomach worm</name>
    <name type="synonym">Ostertagia circumcincta</name>
    <dbReference type="NCBI Taxonomy" id="45464"/>
    <lineage>
        <taxon>Eukaryota</taxon>
        <taxon>Metazoa</taxon>
        <taxon>Ecdysozoa</taxon>
        <taxon>Nematoda</taxon>
        <taxon>Chromadorea</taxon>
        <taxon>Rhabditida</taxon>
        <taxon>Rhabditina</taxon>
        <taxon>Rhabditomorpha</taxon>
        <taxon>Strongyloidea</taxon>
        <taxon>Trichostrongylidae</taxon>
        <taxon>Teladorsagia</taxon>
    </lineage>
</organism>
<keyword evidence="1" id="KW-0479">Metal-binding</keyword>
<dbReference type="InterPro" id="IPR052797">
    <property type="entry name" value="RegFact_GeneExpr_CellDeath"/>
</dbReference>